<sequence>MKEDEKPSANIPDYRIPLGMVIEQRGGKGTAVTVTYHPSSPVGRQLLKEMDYRYVALLDRDEGDVPEYDDCYFTKEQAIVEMLNALPWTRNQFRLHDGYVGVEVHGPNTIIDMDFIVMDKQGRTRLHRFTDENIASICKDLGVQFYQAKKRKG</sequence>
<evidence type="ECO:0000313" key="2">
    <source>
        <dbReference type="Proteomes" id="UP000202181"/>
    </source>
</evidence>
<evidence type="ECO:0000313" key="1">
    <source>
        <dbReference type="EMBL" id="ANZ48050.1"/>
    </source>
</evidence>
<name>A0A1B2I9X1_9CAUD</name>
<dbReference type="KEGG" id="vg:29056987"/>
<dbReference type="Proteomes" id="UP000202181">
    <property type="component" value="Segment"/>
</dbReference>
<dbReference type="RefSeq" id="YP_009290655.1">
    <property type="nucleotide sequence ID" value="NC_031107.2"/>
</dbReference>
<accession>A0A1B2I9X1</accession>
<protein>
    <submittedName>
        <fullName evidence="1">Uncharacterized protein</fullName>
    </submittedName>
</protein>
<dbReference type="GeneID" id="29056987"/>
<gene>
    <name evidence="1" type="ORF">ASESINO_37</name>
</gene>
<keyword evidence="2" id="KW-1185">Reference proteome</keyword>
<proteinExistence type="predicted"/>
<organism evidence="1 2">
    <name type="scientific">Erwinia phage vB_EamM_Asesino</name>
    <dbReference type="NCBI Taxonomy" id="1883370"/>
    <lineage>
        <taxon>Viruses</taxon>
        <taxon>Duplodnaviria</taxon>
        <taxon>Heunggongvirae</taxon>
        <taxon>Uroviricota</taxon>
        <taxon>Caudoviricetes</taxon>
        <taxon>Chimalliviridae</taxon>
        <taxon>Erskinevirus</taxon>
        <taxon>Erskinevirus asesino</taxon>
    </lineage>
</organism>
<dbReference type="OrthoDB" id="26442at10239"/>
<reference evidence="1" key="1">
    <citation type="submission" date="2016-06" db="EMBL/GenBank/DDBJ databases">
        <authorList>
            <person name="Berg J.A."/>
            <person name="Hyde J.R."/>
            <person name="Breakwell D.P."/>
            <person name="Hope S."/>
            <person name="Grose J.H."/>
        </authorList>
    </citation>
    <scope>NUCLEOTIDE SEQUENCE [LARGE SCALE GENOMIC DNA]</scope>
</reference>
<dbReference type="EMBL" id="KX397364">
    <property type="protein sequence ID" value="ANZ48050.1"/>
    <property type="molecule type" value="Genomic_DNA"/>
</dbReference>